<dbReference type="InterPro" id="IPR018197">
    <property type="entry name" value="Glycerate_kinase_RE-like"/>
</dbReference>
<sequence>MQPPAVWAATLLGMRVLLCPDKFAGTLPAQEVATAVAEGWREVAAGDDLLIRPLADGGPGFVAVLAEALGGRRLPVPTVDPLGRPAAGEILLTDDGTAYLESAQACGLHLLTAAERDPKVTTSYGLGLLVAAAVEAGAGTVVIGLGGSATNDGGAGMLTALGVTPLDQAGLALPYGGAALAAVAGLDGAPRLRGTTLVAATDVDNPLLGLHGASNVYGPQKGASREDVLLLDAALERLAAVLERELPGCPPGLGVLPGGGAAGGLGAAILALGGRCESGIGLVTRAIGLDAALDAADLVITGEGSFDHQSLRGKVVAGVAGAARDRGVPCVVLAGRVSTGRREAAAAGVTEAYSLVQHFGGEERGGIEAAMGRPAEGLRALGARLARQWSRPSGGAARG</sequence>
<dbReference type="NCBIfam" id="TIGR00045">
    <property type="entry name" value="glycerate kinase"/>
    <property type="match status" value="1"/>
</dbReference>
<gene>
    <name evidence="5" type="ORF">GCM10023176_53050</name>
</gene>
<evidence type="ECO:0000256" key="2">
    <source>
        <dbReference type="ARBA" id="ARBA00022679"/>
    </source>
</evidence>
<dbReference type="InterPro" id="IPR004381">
    <property type="entry name" value="Glycerate_kinase"/>
</dbReference>
<dbReference type="Proteomes" id="UP001500307">
    <property type="component" value="Unassembled WGS sequence"/>
</dbReference>
<dbReference type="InterPro" id="IPR018193">
    <property type="entry name" value="Glyc_kinase_flavodox-like_fold"/>
</dbReference>
<dbReference type="PANTHER" id="PTHR21599:SF0">
    <property type="entry name" value="GLYCERATE KINASE"/>
    <property type="match status" value="1"/>
</dbReference>
<keyword evidence="6" id="KW-1185">Reference proteome</keyword>
<dbReference type="EMBL" id="BAABGU010000039">
    <property type="protein sequence ID" value="GAA4578036.1"/>
    <property type="molecule type" value="Genomic_DNA"/>
</dbReference>
<dbReference type="InterPro" id="IPR036129">
    <property type="entry name" value="Glycerate_kinase_sf"/>
</dbReference>
<name>A0ABP8T0W2_9ACTN</name>
<dbReference type="Gene3D" id="3.90.1510.10">
    <property type="entry name" value="Glycerate kinase, domain 2"/>
    <property type="match status" value="1"/>
</dbReference>
<accession>A0ABP8T0W2</accession>
<evidence type="ECO:0000256" key="3">
    <source>
        <dbReference type="ARBA" id="ARBA00022777"/>
    </source>
</evidence>
<dbReference type="PIRSF" id="PIRSF006078">
    <property type="entry name" value="GlxK"/>
    <property type="match status" value="1"/>
</dbReference>
<dbReference type="Pfam" id="PF02595">
    <property type="entry name" value="Gly_kinase"/>
    <property type="match status" value="1"/>
</dbReference>
<comment type="caution">
    <text evidence="5">The sequence shown here is derived from an EMBL/GenBank/DDBJ whole genome shotgun (WGS) entry which is preliminary data.</text>
</comment>
<organism evidence="5 6">
    <name type="scientific">Micromonospora coerulea</name>
    <dbReference type="NCBI Taxonomy" id="47856"/>
    <lineage>
        <taxon>Bacteria</taxon>
        <taxon>Bacillati</taxon>
        <taxon>Actinomycetota</taxon>
        <taxon>Actinomycetes</taxon>
        <taxon>Micromonosporales</taxon>
        <taxon>Micromonosporaceae</taxon>
        <taxon>Micromonospora</taxon>
    </lineage>
</organism>
<keyword evidence="3 4" id="KW-0418">Kinase</keyword>
<protein>
    <submittedName>
        <fullName evidence="5">Glycerate kinase</fullName>
    </submittedName>
</protein>
<evidence type="ECO:0000256" key="1">
    <source>
        <dbReference type="ARBA" id="ARBA00006284"/>
    </source>
</evidence>
<proteinExistence type="inferred from homology"/>
<dbReference type="GO" id="GO:0016301">
    <property type="term" value="F:kinase activity"/>
    <property type="evidence" value="ECO:0007669"/>
    <property type="project" value="UniProtKB-KW"/>
</dbReference>
<dbReference type="SUPFAM" id="SSF110738">
    <property type="entry name" value="Glycerate kinase I"/>
    <property type="match status" value="1"/>
</dbReference>
<evidence type="ECO:0000256" key="4">
    <source>
        <dbReference type="PIRNR" id="PIRNR006078"/>
    </source>
</evidence>
<evidence type="ECO:0000313" key="5">
    <source>
        <dbReference type="EMBL" id="GAA4578036.1"/>
    </source>
</evidence>
<comment type="similarity">
    <text evidence="1 4">Belongs to the glycerate kinase type-1 family.</text>
</comment>
<reference evidence="6" key="1">
    <citation type="journal article" date="2019" name="Int. J. Syst. Evol. Microbiol.">
        <title>The Global Catalogue of Microorganisms (GCM) 10K type strain sequencing project: providing services to taxonomists for standard genome sequencing and annotation.</title>
        <authorList>
            <consortium name="The Broad Institute Genomics Platform"/>
            <consortium name="The Broad Institute Genome Sequencing Center for Infectious Disease"/>
            <person name="Wu L."/>
            <person name="Ma J."/>
        </authorList>
    </citation>
    <scope>NUCLEOTIDE SEQUENCE [LARGE SCALE GENOMIC DNA]</scope>
    <source>
        <strain evidence="6">JCM 3175</strain>
    </source>
</reference>
<dbReference type="PANTHER" id="PTHR21599">
    <property type="entry name" value="GLYCERATE KINASE"/>
    <property type="match status" value="1"/>
</dbReference>
<evidence type="ECO:0000313" key="6">
    <source>
        <dbReference type="Proteomes" id="UP001500307"/>
    </source>
</evidence>
<keyword evidence="2 4" id="KW-0808">Transferase</keyword>
<dbReference type="Gene3D" id="3.40.50.10350">
    <property type="entry name" value="Glycerate kinase, domain 1"/>
    <property type="match status" value="1"/>
</dbReference>